<gene>
    <name evidence="1" type="ORF">DSM106972_072880</name>
</gene>
<organism evidence="1 2">
    <name type="scientific">Dulcicalothrix desertica PCC 7102</name>
    <dbReference type="NCBI Taxonomy" id="232991"/>
    <lineage>
        <taxon>Bacteria</taxon>
        <taxon>Bacillati</taxon>
        <taxon>Cyanobacteriota</taxon>
        <taxon>Cyanophyceae</taxon>
        <taxon>Nostocales</taxon>
        <taxon>Calotrichaceae</taxon>
        <taxon>Dulcicalothrix</taxon>
    </lineage>
</organism>
<dbReference type="RefSeq" id="WP_127085392.1">
    <property type="nucleotide sequence ID" value="NZ_RSCL01000022.1"/>
</dbReference>
<sequence>MFCNIEFDAGILNLNAPVVFFPVRHHSPACARLLRQLILEIRPAAILIEGPSDFNSQISELFLPHQLPIAIYSYTCLTDGARRGAFYPFCVYSPEWQALQVCKELDIPVKFIDLPWAEVANVSLNSHRYADTEWRRSSYVETLCENLGAEGLNELWDLLFEINSELAPIEYLERCHQFCFHARLLDGSFSPVDIHREAFMAEQIQQALTRYSGQILVVTGGLHSYALYAKIFNKSFPEPLSRDAVNRVSTQHSIKGIALTPFSYERLDGLTGYDAGMPSPGFYHQVWHDRLTGDTDTYRKLLARVVRDLRASNQIFSSADLIAVETTALSLASLRGHVAVWRQDLIDAITACLIKEEIDTNRTHPFLLAVYDILRGDAQGKLASGTSLPPLVQDIKQLLQKYNLEPTKQARLIDLNLHKTLDLQKSYILHKLRILDIAGYTRAAGSDLISRQDLSYIWEQWAISLHPLYEASCIESAIYGTTLTEAAEAKLLEQAGRIERDAVSSALLLLDACLMGLQHLAEPLYQKLLTLIRSDSNFFSLTEALEHILYLYYYDEVLGTTGQDKIGTLLAEAFTRGLWLLESLGQIQGKDQQLLQGVKVLFETFSRCRRQLNLNQDEFINILQRVNIDSTQTPLLRGAACGVLWSLNAAPTEHVLLDLRSCAQPNMIGDFLTGLFCLAREVVQRHPDLLLNIDELITSFDEQTFLEALPALHLAFTYFTPREKHNIASNLIKAWGNVEKGAEVSPKLEVSAEVIMQTQAFETKLFAALKRYGLRGRV</sequence>
<proteinExistence type="predicted"/>
<evidence type="ECO:0000313" key="1">
    <source>
        <dbReference type="EMBL" id="RUT00879.1"/>
    </source>
</evidence>
<protein>
    <recommendedName>
        <fullName evidence="3">4-aminobutyrate aminotransferase</fullName>
    </recommendedName>
</protein>
<dbReference type="OrthoDB" id="9768066at2"/>
<dbReference type="Proteomes" id="UP000271624">
    <property type="component" value="Unassembled WGS sequence"/>
</dbReference>
<accession>A0A433V468</accession>
<reference evidence="1" key="1">
    <citation type="submission" date="2018-12" db="EMBL/GenBank/DDBJ databases">
        <authorList>
            <person name="Will S."/>
            <person name="Neumann-Schaal M."/>
            <person name="Henke P."/>
        </authorList>
    </citation>
    <scope>NUCLEOTIDE SEQUENCE</scope>
    <source>
        <strain evidence="1">PCC 7102</strain>
    </source>
</reference>
<reference evidence="1" key="2">
    <citation type="journal article" date="2019" name="Genome Biol. Evol.">
        <title>Day and night: Metabolic profiles and evolutionary relationships of six axenic non-marine cyanobacteria.</title>
        <authorList>
            <person name="Will S.E."/>
            <person name="Henke P."/>
            <person name="Boedeker C."/>
            <person name="Huang S."/>
            <person name="Brinkmann H."/>
            <person name="Rohde M."/>
            <person name="Jarek M."/>
            <person name="Friedl T."/>
            <person name="Seufert S."/>
            <person name="Schumacher M."/>
            <person name="Overmann J."/>
            <person name="Neumann-Schaal M."/>
            <person name="Petersen J."/>
        </authorList>
    </citation>
    <scope>NUCLEOTIDE SEQUENCE [LARGE SCALE GENOMIC DNA]</scope>
    <source>
        <strain evidence="1">PCC 7102</strain>
    </source>
</reference>
<dbReference type="AlphaFoldDB" id="A0A433V468"/>
<evidence type="ECO:0000313" key="2">
    <source>
        <dbReference type="Proteomes" id="UP000271624"/>
    </source>
</evidence>
<dbReference type="Pfam" id="PF18934">
    <property type="entry name" value="DUF5682"/>
    <property type="match status" value="1"/>
</dbReference>
<dbReference type="InterPro" id="IPR043737">
    <property type="entry name" value="DUF5682"/>
</dbReference>
<comment type="caution">
    <text evidence="1">The sequence shown here is derived from an EMBL/GenBank/DDBJ whole genome shotgun (WGS) entry which is preliminary data.</text>
</comment>
<dbReference type="EMBL" id="RSCL01000022">
    <property type="protein sequence ID" value="RUT00879.1"/>
    <property type="molecule type" value="Genomic_DNA"/>
</dbReference>
<keyword evidence="2" id="KW-1185">Reference proteome</keyword>
<evidence type="ECO:0008006" key="3">
    <source>
        <dbReference type="Google" id="ProtNLM"/>
    </source>
</evidence>
<name>A0A433V468_9CYAN</name>